<dbReference type="Gene3D" id="1.20.140.10">
    <property type="entry name" value="Butyryl-CoA Dehydrogenase, subunit A, domain 3"/>
    <property type="match status" value="1"/>
</dbReference>
<dbReference type="PIRSF" id="PIRSF016578">
    <property type="entry name" value="HsaA"/>
    <property type="match status" value="1"/>
</dbReference>
<dbReference type="PANTHER" id="PTHR43884">
    <property type="entry name" value="ACYL-COA DEHYDROGENASE"/>
    <property type="match status" value="1"/>
</dbReference>
<dbReference type="EMBL" id="JABEYC010000269">
    <property type="protein sequence ID" value="KAF4979896.1"/>
    <property type="molecule type" value="Genomic_DNA"/>
</dbReference>
<keyword evidence="2" id="KW-0560">Oxidoreductase</keyword>
<dbReference type="FunFam" id="2.40.110.10:FF:000020">
    <property type="entry name" value="Putative acyl-CoA dehydrogenase YdbM"/>
    <property type="match status" value="1"/>
</dbReference>
<dbReference type="OrthoDB" id="5356974at2759"/>
<comment type="caution">
    <text evidence="5">The sequence shown here is derived from an EMBL/GenBank/DDBJ whole genome shotgun (WGS) entry which is preliminary data.</text>
</comment>
<reference evidence="5" key="1">
    <citation type="journal article" date="2020" name="BMC Genomics">
        <title>Correction to: Identification and distribution of gene clusters required for synthesis of sphingolipid metabolism inhibitors in diverse species of the filamentous fungus Fusarium.</title>
        <authorList>
            <person name="Kim H.S."/>
            <person name="Lohmar J.M."/>
            <person name="Busman M."/>
            <person name="Brown D.W."/>
            <person name="Naumann T.A."/>
            <person name="Divon H.H."/>
            <person name="Lysoe E."/>
            <person name="Uhlig S."/>
            <person name="Proctor R.H."/>
        </authorList>
    </citation>
    <scope>NUCLEOTIDE SEQUENCE</scope>
    <source>
        <strain evidence="5">NRRL 22465</strain>
    </source>
</reference>
<dbReference type="InterPro" id="IPR013107">
    <property type="entry name" value="Acyl-CoA_DH_C"/>
</dbReference>
<dbReference type="Proteomes" id="UP000635477">
    <property type="component" value="Unassembled WGS sequence"/>
</dbReference>
<dbReference type="GO" id="GO:0006552">
    <property type="term" value="P:L-leucine catabolic process"/>
    <property type="evidence" value="ECO:0007669"/>
    <property type="project" value="TreeGrafter"/>
</dbReference>
<dbReference type="InterPro" id="IPR037069">
    <property type="entry name" value="AcylCoA_DH/ox_N_sf"/>
</dbReference>
<dbReference type="InterPro" id="IPR009100">
    <property type="entry name" value="AcylCoA_DH/oxidase_NM_dom_sf"/>
</dbReference>
<protein>
    <recommendedName>
        <fullName evidence="7">Thermophilic desulfurizing enzyme family protein</fullName>
    </recommendedName>
</protein>
<name>A0A8H4UN52_9HYPO</name>
<dbReference type="Pfam" id="PF02771">
    <property type="entry name" value="Acyl-CoA_dh_N"/>
    <property type="match status" value="1"/>
</dbReference>
<dbReference type="InterPro" id="IPR013786">
    <property type="entry name" value="AcylCoA_DH/ox_N"/>
</dbReference>
<feature type="domain" description="Acyl-CoA dehydrogenase C-terminal" evidence="4">
    <location>
        <begin position="262"/>
        <end position="405"/>
    </location>
</feature>
<evidence type="ECO:0008006" key="7">
    <source>
        <dbReference type="Google" id="ProtNLM"/>
    </source>
</evidence>
<reference evidence="5" key="2">
    <citation type="submission" date="2020-05" db="EMBL/GenBank/DDBJ databases">
        <authorList>
            <person name="Kim H.-S."/>
            <person name="Proctor R.H."/>
            <person name="Brown D.W."/>
        </authorList>
    </citation>
    <scope>NUCLEOTIDE SEQUENCE</scope>
    <source>
        <strain evidence="5">NRRL 22465</strain>
    </source>
</reference>
<accession>A0A8H4UN52</accession>
<keyword evidence="1" id="KW-0285">Flavoprotein</keyword>
<proteinExistence type="predicted"/>
<dbReference type="Pfam" id="PF08028">
    <property type="entry name" value="Acyl-CoA_dh_2"/>
    <property type="match status" value="1"/>
</dbReference>
<dbReference type="SUPFAM" id="SSF56645">
    <property type="entry name" value="Acyl-CoA dehydrogenase NM domain-like"/>
    <property type="match status" value="1"/>
</dbReference>
<evidence type="ECO:0000256" key="1">
    <source>
        <dbReference type="ARBA" id="ARBA00022630"/>
    </source>
</evidence>
<evidence type="ECO:0000259" key="4">
    <source>
        <dbReference type="Pfam" id="PF08028"/>
    </source>
</evidence>
<evidence type="ECO:0000256" key="2">
    <source>
        <dbReference type="ARBA" id="ARBA00023002"/>
    </source>
</evidence>
<dbReference type="InterPro" id="IPR036250">
    <property type="entry name" value="AcylCo_DH-like_C"/>
</dbReference>
<dbReference type="PANTHER" id="PTHR43884:SF12">
    <property type="entry name" value="ISOVALERYL-COA DEHYDROGENASE, MITOCHONDRIAL-RELATED"/>
    <property type="match status" value="1"/>
</dbReference>
<dbReference type="GO" id="GO:0050660">
    <property type="term" value="F:flavin adenine dinucleotide binding"/>
    <property type="evidence" value="ECO:0007669"/>
    <property type="project" value="InterPro"/>
</dbReference>
<gene>
    <name evidence="5" type="ORF">FZEAL_3977</name>
</gene>
<dbReference type="SUPFAM" id="SSF47203">
    <property type="entry name" value="Acyl-CoA dehydrogenase C-terminal domain-like"/>
    <property type="match status" value="1"/>
</dbReference>
<dbReference type="FunFam" id="1.10.540.10:FF:000025">
    <property type="entry name" value="Related to Dibenzothiophene desulfurization enzyme C"/>
    <property type="match status" value="1"/>
</dbReference>
<evidence type="ECO:0000259" key="3">
    <source>
        <dbReference type="Pfam" id="PF02771"/>
    </source>
</evidence>
<evidence type="ECO:0000313" key="5">
    <source>
        <dbReference type="EMBL" id="KAF4979896.1"/>
    </source>
</evidence>
<sequence>MTSNAQSVPATDPSVYDEFKSKFETLPTDAPGWIQRAVDVASILARDAAKRDRENKSPRAELALLKHAGLLKVLGPKQYGGGHQPWSVAYQVIREVAKGDGSIGMLLGYHLLWSTTANVVGTPEQADRFQELIITNNYFLGGAVNPRDNDLKVTSDGEHLVFNGFKYFNTGGVISDLTVLEGAYNSTENRIFAIVKTDQKGIVFSHDWDNIGLRLTESGSVKIDQVVVPWTDALGWDSHQKKPDAAILGIPFATLLTPTIQLVFSNFYIGIAWGALDTATKYTNTSTRAWPYGGDNKEKAQDEFYILSTYGNFLAHLRAATTLADRAGLEIESLYKSSGTAEERAKLTAQARGEAAEWVASAKVTATDTGLRVASGVFEVTGSKATAAKAALDRFWRDIRTHSLHDPVAYKNRELGRHQLLKEIPEPTWYT</sequence>
<dbReference type="AlphaFoldDB" id="A0A8H4UN52"/>
<organism evidence="5 6">
    <name type="scientific">Fusarium zealandicum</name>
    <dbReference type="NCBI Taxonomy" id="1053134"/>
    <lineage>
        <taxon>Eukaryota</taxon>
        <taxon>Fungi</taxon>
        <taxon>Dikarya</taxon>
        <taxon>Ascomycota</taxon>
        <taxon>Pezizomycotina</taxon>
        <taxon>Sordariomycetes</taxon>
        <taxon>Hypocreomycetidae</taxon>
        <taxon>Hypocreales</taxon>
        <taxon>Nectriaceae</taxon>
        <taxon>Fusarium</taxon>
        <taxon>Fusarium staphyleae species complex</taxon>
    </lineage>
</organism>
<feature type="domain" description="Acyl-CoA dehydrogenase/oxidase N-terminal" evidence="3">
    <location>
        <begin position="44"/>
        <end position="129"/>
    </location>
</feature>
<evidence type="ECO:0000313" key="6">
    <source>
        <dbReference type="Proteomes" id="UP000635477"/>
    </source>
</evidence>
<dbReference type="InterPro" id="IPR046373">
    <property type="entry name" value="Acyl-CoA_Oxase/DH_mid-dom_sf"/>
</dbReference>
<keyword evidence="6" id="KW-1185">Reference proteome</keyword>
<dbReference type="Gene3D" id="1.10.540.10">
    <property type="entry name" value="Acyl-CoA dehydrogenase/oxidase, N-terminal domain"/>
    <property type="match status" value="1"/>
</dbReference>
<dbReference type="GO" id="GO:0008470">
    <property type="term" value="F:3-methylbutanoyl-CoA dehydrogenase activity"/>
    <property type="evidence" value="ECO:0007669"/>
    <property type="project" value="TreeGrafter"/>
</dbReference>
<dbReference type="Gene3D" id="2.40.110.10">
    <property type="entry name" value="Butyryl-CoA Dehydrogenase, subunit A, domain 2"/>
    <property type="match status" value="1"/>
</dbReference>